<evidence type="ECO:0000256" key="3">
    <source>
        <dbReference type="ARBA" id="ARBA00013368"/>
    </source>
</evidence>
<accession>A0A1S8KYI5</accession>
<dbReference type="PANTHER" id="PTHR32114">
    <property type="entry name" value="ABC TRANSPORTER ABCH.3"/>
    <property type="match status" value="1"/>
</dbReference>
<proteinExistence type="inferred from homology"/>
<protein>
    <recommendedName>
        <fullName evidence="3">Nuclease SbcCD subunit C</fullName>
    </recommendedName>
</protein>
<dbReference type="STRING" id="84029.CROST_42060"/>
<evidence type="ECO:0000256" key="2">
    <source>
        <dbReference type="ARBA" id="ARBA00011322"/>
    </source>
</evidence>
<comment type="subunit">
    <text evidence="2">Heterodimer of SbcC and SbcD.</text>
</comment>
<dbReference type="Proteomes" id="UP000190951">
    <property type="component" value="Chromosome"/>
</dbReference>
<dbReference type="Gene3D" id="3.40.50.300">
    <property type="entry name" value="P-loop containing nucleotide triphosphate hydrolases"/>
    <property type="match status" value="1"/>
</dbReference>
<dbReference type="KEGG" id="crw:CROST_017070"/>
<comment type="similarity">
    <text evidence="1">Belongs to the SMC family. SbcC subfamily.</text>
</comment>
<dbReference type="EMBL" id="CP096983">
    <property type="protein sequence ID" value="URZ10991.1"/>
    <property type="molecule type" value="Genomic_DNA"/>
</dbReference>
<evidence type="ECO:0000313" key="5">
    <source>
        <dbReference type="Proteomes" id="UP000190951"/>
    </source>
</evidence>
<reference evidence="4 5" key="1">
    <citation type="submission" date="2022-04" db="EMBL/GenBank/DDBJ databases">
        <title>Genome sequence of C. roseum typestrain.</title>
        <authorList>
            <person name="Poehlein A."/>
            <person name="Schoch T."/>
            <person name="Duerre P."/>
            <person name="Daniel R."/>
        </authorList>
    </citation>
    <scope>NUCLEOTIDE SEQUENCE [LARGE SCALE GENOMIC DNA]</scope>
    <source>
        <strain evidence="4 5">DSM 7320</strain>
    </source>
</reference>
<dbReference type="PANTHER" id="PTHR32114:SF2">
    <property type="entry name" value="ABC TRANSPORTER ABCH.3"/>
    <property type="match status" value="1"/>
</dbReference>
<sequence length="726" mass="82847">MKIKEITMSGFKNNDTVQELTGFDLFTGSNGKGKSSRLQAIALAMMGYIPQYGKNLAEIYKLASDKEINVGLKLDNNFSFDRSILRKITTKRKTGDKEIKYGEELTLAPNLGEKKIADKEARIKSELGNFPMMLDFQDFLNMSDNEKRKFIYSLTGVNATLWNKASIKKYLENKLLTLELQVKKPEQYEGMKTIINEVMKDYVDGIDVQVAIENLIDRSKEKLSYYKENALKTAGTVQKLAELKNSTNVEGDFKEVQDELKSLQDKLMQTEKLISTSTERKKVIDNRLNKINILKIEIANLQRFKPSNDLEGLNNRIKYLNSKLQNEIVNYDDKIKEVVDKIQKLQSELPKKQNEAQEIIRKGTEKKTVIETYEKSLKDIASHDGKCLVDARIKCNKDFSKFKSYAEELAKNTKIEKDNLLNKYKSVKAEIIEIQNEIKDLENKRHSILSEERELNNKNTSINNEILKVTSQINSTKTDIKLNSEKLKLKQEELSNLQNEMAITEPAVPIDALQKQAAALRNTIKTLEGESKLQEKSKNDYENLKKVMLENKTSELNVVLLNQLIDALGAKGLQGEIMKQGIEPLKSLVQENLKLLGIKNEFSFICESEKGKEIFQFGWINEKKSFVDFNALSTGQQMVLLIAFLTAVIEKKSPKLKVLMIDNLNDLDSINLKNVLSGLKSLSSKLDNILIAGVINEKIDDDVIKVWNLDEIVEENKDMEVKEEII</sequence>
<evidence type="ECO:0000256" key="1">
    <source>
        <dbReference type="ARBA" id="ARBA00006930"/>
    </source>
</evidence>
<gene>
    <name evidence="4" type="ORF">CROST_017070</name>
</gene>
<dbReference type="InterPro" id="IPR027417">
    <property type="entry name" value="P-loop_NTPase"/>
</dbReference>
<organism evidence="4 5">
    <name type="scientific">Clostridium felsineum</name>
    <dbReference type="NCBI Taxonomy" id="36839"/>
    <lineage>
        <taxon>Bacteria</taxon>
        <taxon>Bacillati</taxon>
        <taxon>Bacillota</taxon>
        <taxon>Clostridia</taxon>
        <taxon>Eubacteriales</taxon>
        <taxon>Clostridiaceae</taxon>
        <taxon>Clostridium</taxon>
    </lineage>
</organism>
<dbReference type="AlphaFoldDB" id="A0A1S8KYI5"/>
<keyword evidence="5" id="KW-1185">Reference proteome</keyword>
<dbReference type="SUPFAM" id="SSF52540">
    <property type="entry name" value="P-loop containing nucleoside triphosphate hydrolases"/>
    <property type="match status" value="1"/>
</dbReference>
<dbReference type="RefSeq" id="WP_077836148.1">
    <property type="nucleotide sequence ID" value="NZ_CP096983.1"/>
</dbReference>
<name>A0A1S8KYI5_9CLOT</name>
<evidence type="ECO:0000313" key="4">
    <source>
        <dbReference type="EMBL" id="URZ10991.1"/>
    </source>
</evidence>